<evidence type="ECO:0000259" key="7">
    <source>
        <dbReference type="PROSITE" id="PS51900"/>
    </source>
</evidence>
<dbReference type="PROSITE" id="PS51898">
    <property type="entry name" value="TYR_RECOMBINASE"/>
    <property type="match status" value="1"/>
</dbReference>
<keyword evidence="3 5" id="KW-0238">DNA-binding</keyword>
<dbReference type="InterPro" id="IPR050090">
    <property type="entry name" value="Tyrosine_recombinase_XerCD"/>
</dbReference>
<protein>
    <submittedName>
        <fullName evidence="8">Recombinase XerD</fullName>
    </submittedName>
</protein>
<dbReference type="PANTHER" id="PTHR30349:SF64">
    <property type="entry name" value="PROPHAGE INTEGRASE INTD-RELATED"/>
    <property type="match status" value="1"/>
</dbReference>
<dbReference type="AlphaFoldDB" id="A0A0S2K964"/>
<sequence length="321" mass="36397">MPSPFLEEVRRDMRLRGYAINTEKTYLHWILRYIYFIDRRHPAEAGPDEVRAFLTHLAADKKVAINTQKIALNAVVYLYTKFMSIDLGDLNFTLATKQRNLPTVLSVEEVRRILTHLEGRNKLIIQLLYGSGLRVNECLRLRVKDIDFSLMSVTIHDGKGRKDRTTLLSASVVESLKAQIDSALLVLKQDNERGLGPSLPTALAKKYPNAYRMAGWAYLFPSTSYSANPYDGTLCRHHLHDSVVRKFLAIAVRRAGMTRKKVSSHTFRHSFATHLLQNGADIRTVQELLGHNDLSTTQIYTHILGRHYAGTASPLDRLGNS</sequence>
<dbReference type="InterPro" id="IPR013762">
    <property type="entry name" value="Integrase-like_cat_sf"/>
</dbReference>
<dbReference type="InterPro" id="IPR044068">
    <property type="entry name" value="CB"/>
</dbReference>
<evidence type="ECO:0000259" key="6">
    <source>
        <dbReference type="PROSITE" id="PS51898"/>
    </source>
</evidence>
<gene>
    <name evidence="8" type="ORF">PS2015_177</name>
</gene>
<dbReference type="InterPro" id="IPR011010">
    <property type="entry name" value="DNA_brk_join_enz"/>
</dbReference>
<dbReference type="EMBL" id="CP013189">
    <property type="protein sequence ID" value="ALO44871.1"/>
    <property type="molecule type" value="Genomic_DNA"/>
</dbReference>
<evidence type="ECO:0000256" key="3">
    <source>
        <dbReference type="ARBA" id="ARBA00023125"/>
    </source>
</evidence>
<evidence type="ECO:0000256" key="1">
    <source>
        <dbReference type="ARBA" id="ARBA00008857"/>
    </source>
</evidence>
<evidence type="ECO:0000256" key="4">
    <source>
        <dbReference type="ARBA" id="ARBA00023172"/>
    </source>
</evidence>
<feature type="domain" description="Core-binding (CB)" evidence="7">
    <location>
        <begin position="1"/>
        <end position="80"/>
    </location>
</feature>
<dbReference type="NCBIfam" id="TIGR02249">
    <property type="entry name" value="integrase_gron"/>
    <property type="match status" value="1"/>
</dbReference>
<comment type="similarity">
    <text evidence="1">Belongs to the 'phage' integrase family.</text>
</comment>
<evidence type="ECO:0000313" key="9">
    <source>
        <dbReference type="Proteomes" id="UP000065641"/>
    </source>
</evidence>
<dbReference type="Proteomes" id="UP000065641">
    <property type="component" value="Chromosome"/>
</dbReference>
<dbReference type="Gene3D" id="1.10.150.130">
    <property type="match status" value="1"/>
</dbReference>
<dbReference type="GO" id="GO:0015074">
    <property type="term" value="P:DNA integration"/>
    <property type="evidence" value="ECO:0007669"/>
    <property type="project" value="UniProtKB-KW"/>
</dbReference>
<dbReference type="InterPro" id="IPR011946">
    <property type="entry name" value="Integrase_integron-type"/>
</dbReference>
<dbReference type="KEGG" id="pspi:PS2015_177"/>
<evidence type="ECO:0000313" key="8">
    <source>
        <dbReference type="EMBL" id="ALO44871.1"/>
    </source>
</evidence>
<dbReference type="OrthoDB" id="9801717at2"/>
<dbReference type="RefSeq" id="WP_082627884.1">
    <property type="nucleotide sequence ID" value="NZ_CP013189.1"/>
</dbReference>
<dbReference type="InterPro" id="IPR010998">
    <property type="entry name" value="Integrase_recombinase_N"/>
</dbReference>
<dbReference type="GO" id="GO:0003677">
    <property type="term" value="F:DNA binding"/>
    <property type="evidence" value="ECO:0007669"/>
    <property type="project" value="UniProtKB-UniRule"/>
</dbReference>
<keyword evidence="9" id="KW-1185">Reference proteome</keyword>
<dbReference type="PROSITE" id="PS51900">
    <property type="entry name" value="CB"/>
    <property type="match status" value="1"/>
</dbReference>
<dbReference type="SUPFAM" id="SSF56349">
    <property type="entry name" value="DNA breaking-rejoining enzymes"/>
    <property type="match status" value="1"/>
</dbReference>
<dbReference type="InterPro" id="IPR002104">
    <property type="entry name" value="Integrase_catalytic"/>
</dbReference>
<dbReference type="Pfam" id="PF13495">
    <property type="entry name" value="Phage_int_SAM_4"/>
    <property type="match status" value="1"/>
</dbReference>
<keyword evidence="4" id="KW-0233">DNA recombination</keyword>
<accession>A0A0S2K964</accession>
<organism evidence="8 9">
    <name type="scientific">Pseudohongiella spirulinae</name>
    <dbReference type="NCBI Taxonomy" id="1249552"/>
    <lineage>
        <taxon>Bacteria</taxon>
        <taxon>Pseudomonadati</taxon>
        <taxon>Pseudomonadota</taxon>
        <taxon>Gammaproteobacteria</taxon>
        <taxon>Pseudomonadales</taxon>
        <taxon>Pseudohongiellaceae</taxon>
        <taxon>Pseudohongiella</taxon>
    </lineage>
</organism>
<evidence type="ECO:0000256" key="5">
    <source>
        <dbReference type="PROSITE-ProRule" id="PRU01248"/>
    </source>
</evidence>
<reference evidence="8 9" key="1">
    <citation type="submission" date="2015-11" db="EMBL/GenBank/DDBJ databases">
        <authorList>
            <person name="Zhang Y."/>
            <person name="Guo Z."/>
        </authorList>
    </citation>
    <scope>NUCLEOTIDE SEQUENCE [LARGE SCALE GENOMIC DNA]</scope>
    <source>
        <strain evidence="8 9">KCTC 32221</strain>
    </source>
</reference>
<feature type="domain" description="Tyr recombinase" evidence="6">
    <location>
        <begin position="100"/>
        <end position="313"/>
    </location>
</feature>
<dbReference type="PATRIC" id="fig|1249552.3.peg.182"/>
<proteinExistence type="inferred from homology"/>
<keyword evidence="2" id="KW-0229">DNA integration</keyword>
<dbReference type="GO" id="GO:0006310">
    <property type="term" value="P:DNA recombination"/>
    <property type="evidence" value="ECO:0007669"/>
    <property type="project" value="UniProtKB-KW"/>
</dbReference>
<evidence type="ECO:0000256" key="2">
    <source>
        <dbReference type="ARBA" id="ARBA00022908"/>
    </source>
</evidence>
<dbReference type="STRING" id="1249552.PS2015_177"/>
<dbReference type="InterPro" id="IPR004107">
    <property type="entry name" value="Integrase_SAM-like_N"/>
</dbReference>
<dbReference type="Pfam" id="PF00589">
    <property type="entry name" value="Phage_integrase"/>
    <property type="match status" value="1"/>
</dbReference>
<dbReference type="PANTHER" id="PTHR30349">
    <property type="entry name" value="PHAGE INTEGRASE-RELATED"/>
    <property type="match status" value="1"/>
</dbReference>
<dbReference type="Gene3D" id="1.10.443.10">
    <property type="entry name" value="Intergrase catalytic core"/>
    <property type="match status" value="1"/>
</dbReference>
<name>A0A0S2K964_9GAMM</name>